<dbReference type="RefSeq" id="WP_005834100.1">
    <property type="nucleotide sequence ID" value="NZ_AUAE01000026.1"/>
</dbReference>
<dbReference type="SUPFAM" id="SSF51004">
    <property type="entry name" value="C-terminal (heme d1) domain of cytochrome cd1-nitrite reductase"/>
    <property type="match status" value="1"/>
</dbReference>
<protein>
    <recommendedName>
        <fullName evidence="3">40-residue YVTN family beta-propeller</fullName>
    </recommendedName>
</protein>
<gene>
    <name evidence="1" type="ORF">HMPREF1536_02370</name>
</gene>
<dbReference type="InterPro" id="IPR011048">
    <property type="entry name" value="Haem_d1_sf"/>
</dbReference>
<dbReference type="STRING" id="1203610.HMPREF1536_02370"/>
<dbReference type="InterPro" id="IPR051200">
    <property type="entry name" value="Host-pathogen_enzymatic-act"/>
</dbReference>
<organism evidence="1 2">
    <name type="scientific">Parabacteroides gordonii MS-1 = DSM 23371</name>
    <dbReference type="NCBI Taxonomy" id="1203610"/>
    <lineage>
        <taxon>Bacteria</taxon>
        <taxon>Pseudomonadati</taxon>
        <taxon>Bacteroidota</taxon>
        <taxon>Bacteroidia</taxon>
        <taxon>Bacteroidales</taxon>
        <taxon>Tannerellaceae</taxon>
        <taxon>Parabacteroides</taxon>
    </lineage>
</organism>
<dbReference type="InterPro" id="IPR031815">
    <property type="entry name" value="DUF5074"/>
</dbReference>
<proteinExistence type="predicted"/>
<dbReference type="Pfam" id="PF16819">
    <property type="entry name" value="DUF5074"/>
    <property type="match status" value="1"/>
</dbReference>
<dbReference type="PATRIC" id="fig|1203610.3.peg.2433"/>
<dbReference type="GeneID" id="86890908"/>
<keyword evidence="2" id="KW-1185">Reference proteome</keyword>
<accession>A0A0F5JG47</accession>
<dbReference type="EMBL" id="AQHW01000014">
    <property type="protein sequence ID" value="KKB56734.1"/>
    <property type="molecule type" value="Genomic_DNA"/>
</dbReference>
<sequence>MTYHQLKYLLWSVVVGVTLSLTSCMEWDYGDAVEDFNATGAGLFITNEGNFQYGNATLSYYDPATKQVQNEVFFRANGMKLGDVAQSMTIYDNKGWVVVNNSHVIFAIDLNTFKEVGRIENLTSPRYIHFLSDEKAYVTQLWDNRIFIINPKKYEITGYIQVPDMTMESGSTEQMVQYGKYVYCNCWSYQNRIIKIDTETDQVVDELKVGIQPTSLVMDKYNKMWTVTDGGYEGSPYGYEAPSLYRIDAGTFTVEKQFKFKLGDWPSEVQLNGDRDKLYWINKAIWSMDVTASHVPVRPFLEYSGTIYYGLTVNPANGEVYIADAIDYQQQGMIYRYSPEGKLIDEFYVGIIPGAFCWK</sequence>
<dbReference type="PANTHER" id="PTHR47197:SF3">
    <property type="entry name" value="DIHYDRO-HEME D1 DEHYDROGENASE"/>
    <property type="match status" value="1"/>
</dbReference>
<dbReference type="AlphaFoldDB" id="A0A0F5JG47"/>
<dbReference type="PANTHER" id="PTHR47197">
    <property type="entry name" value="PROTEIN NIRF"/>
    <property type="match status" value="1"/>
</dbReference>
<dbReference type="Gene3D" id="2.130.10.10">
    <property type="entry name" value="YVTN repeat-like/Quinoprotein amine dehydrogenase"/>
    <property type="match status" value="1"/>
</dbReference>
<dbReference type="PROSITE" id="PS51257">
    <property type="entry name" value="PROKAR_LIPOPROTEIN"/>
    <property type="match status" value="1"/>
</dbReference>
<dbReference type="InterPro" id="IPR015943">
    <property type="entry name" value="WD40/YVTN_repeat-like_dom_sf"/>
</dbReference>
<evidence type="ECO:0000313" key="2">
    <source>
        <dbReference type="Proteomes" id="UP000033035"/>
    </source>
</evidence>
<name>A0A0F5JG47_9BACT</name>
<dbReference type="Proteomes" id="UP000033035">
    <property type="component" value="Unassembled WGS sequence"/>
</dbReference>
<dbReference type="HOGENOM" id="CLU_035696_0_0_10"/>
<evidence type="ECO:0008006" key="3">
    <source>
        <dbReference type="Google" id="ProtNLM"/>
    </source>
</evidence>
<evidence type="ECO:0000313" key="1">
    <source>
        <dbReference type="EMBL" id="KKB56734.1"/>
    </source>
</evidence>
<comment type="caution">
    <text evidence="1">The sequence shown here is derived from an EMBL/GenBank/DDBJ whole genome shotgun (WGS) entry which is preliminary data.</text>
</comment>
<reference evidence="1 2" key="1">
    <citation type="submission" date="2013-04" db="EMBL/GenBank/DDBJ databases">
        <title>The Genome Sequence of Parabacteroides gordonii DSM 23371.</title>
        <authorList>
            <consortium name="The Broad Institute Genomics Platform"/>
            <person name="Earl A."/>
            <person name="Ward D."/>
            <person name="Feldgarden M."/>
            <person name="Gevers D."/>
            <person name="Martens E."/>
            <person name="Sakamoto M."/>
            <person name="Benno Y."/>
            <person name="Suzuki N."/>
            <person name="Matsunaga N."/>
            <person name="Koshihara K."/>
            <person name="Seki M."/>
            <person name="Komiya H."/>
            <person name="Walker B."/>
            <person name="Young S."/>
            <person name="Zeng Q."/>
            <person name="Gargeya S."/>
            <person name="Fitzgerald M."/>
            <person name="Haas B."/>
            <person name="Abouelleil A."/>
            <person name="Allen A.W."/>
            <person name="Alvarado L."/>
            <person name="Arachchi H.M."/>
            <person name="Berlin A.M."/>
            <person name="Chapman S.B."/>
            <person name="Gainer-Dewar J."/>
            <person name="Goldberg J."/>
            <person name="Griggs A."/>
            <person name="Gujja S."/>
            <person name="Hansen M."/>
            <person name="Howarth C."/>
            <person name="Imamovic A."/>
            <person name="Ireland A."/>
            <person name="Larimer J."/>
            <person name="McCowan C."/>
            <person name="Murphy C."/>
            <person name="Pearson M."/>
            <person name="Poon T.W."/>
            <person name="Priest M."/>
            <person name="Roberts A."/>
            <person name="Saif S."/>
            <person name="Shea T."/>
            <person name="Sisk P."/>
            <person name="Sykes S."/>
            <person name="Wortman J."/>
            <person name="Nusbaum C."/>
            <person name="Birren B."/>
        </authorList>
    </citation>
    <scope>NUCLEOTIDE SEQUENCE [LARGE SCALE GENOMIC DNA]</scope>
    <source>
        <strain evidence="1 2">MS-1</strain>
    </source>
</reference>